<reference evidence="7 8" key="1">
    <citation type="journal article" date="2013" name="ISME J.">
        <title>By their genes ye shall know them: genomic signatures of predatory bacteria.</title>
        <authorList>
            <person name="Pasternak Z."/>
            <person name="Pietrokovski S."/>
            <person name="Rotem O."/>
            <person name="Gophna U."/>
            <person name="Lurie-Weinberger M.N."/>
            <person name="Jurkevitch E."/>
        </authorList>
    </citation>
    <scope>NUCLEOTIDE SEQUENCE [LARGE SCALE GENOMIC DNA]</scope>
    <source>
        <strain evidence="7 8">JSS</strain>
    </source>
</reference>
<dbReference type="RefSeq" id="WP_015470900.1">
    <property type="nucleotide sequence ID" value="NC_020813.1"/>
</dbReference>
<feature type="domain" description="Glucose-methanol-choline oxidoreductase C-terminal" evidence="6">
    <location>
        <begin position="401"/>
        <end position="466"/>
    </location>
</feature>
<organism evidence="7 8">
    <name type="scientific">Pseudobdellovibrio exovorus JSS</name>
    <dbReference type="NCBI Taxonomy" id="1184267"/>
    <lineage>
        <taxon>Bacteria</taxon>
        <taxon>Pseudomonadati</taxon>
        <taxon>Bdellovibrionota</taxon>
        <taxon>Bdellovibrionia</taxon>
        <taxon>Bdellovibrionales</taxon>
        <taxon>Pseudobdellovibrionaceae</taxon>
        <taxon>Pseudobdellovibrio</taxon>
    </lineage>
</organism>
<evidence type="ECO:0000259" key="6">
    <source>
        <dbReference type="Pfam" id="PF05199"/>
    </source>
</evidence>
<dbReference type="eggNOG" id="COG2303">
    <property type="taxonomic scope" value="Bacteria"/>
</dbReference>
<name>M4VD45_9BACT</name>
<dbReference type="EMBL" id="CP003537">
    <property type="protein sequence ID" value="AGH96410.1"/>
    <property type="molecule type" value="Genomic_DNA"/>
</dbReference>
<evidence type="ECO:0000256" key="1">
    <source>
        <dbReference type="ARBA" id="ARBA00010790"/>
    </source>
</evidence>
<evidence type="ECO:0000313" key="7">
    <source>
        <dbReference type="EMBL" id="AGH96410.1"/>
    </source>
</evidence>
<feature type="domain" description="Glucose-methanol-choline oxidoreductase N-terminal" evidence="5">
    <location>
        <begin position="59"/>
        <end position="282"/>
    </location>
</feature>
<dbReference type="KEGG" id="bex:A11Q_2194"/>
<gene>
    <name evidence="7" type="ORF">A11Q_2194</name>
</gene>
<sequence>MLETIEKTQWDFIVVGSGPSGGRIAFDLIKAGAKVLLLEAGPHLKKADFPKPEIQSSSQMFWGGGVELNHDARLGFLRAKCVGGTSVVNQALFDRFDEHVWSEWNEITGLNFSDESFKKLYEEVESSLSIQTLSEKHFGRNTQLFVKAFEKKGLGWAPLRRGQKSCDLDNGNDCINCLGGCARDSKQSSLVTSVEPALQQGLALLANCEVAEVSEKPNQDFVITAHVKNRQKGNQQKSQQTIHLKTKAVVLAGGSFGTTKILLQSGYGEKSQALGKNISCHPQYMTYALFDQPIDAFKGAFQAVKSYDPKLREAGFKFENVFAPPIATSMLFNGFGKQHQGNMKKFRYMASMEVAIRDEATGQMSLDKKGKMVVRKSLTSRDQHRMNQGMEMIADMFESVEAKEIIRCKQAFGLHLMGGCALGTDPRKSVVNPEFSMHANKRIFIADSSVFPSAPGINPSLTVMALSHQAVPHILKGAM</sequence>
<protein>
    <recommendedName>
        <fullName evidence="9">Glucose-methanol-choline oxidoreductase</fullName>
    </recommendedName>
</protein>
<dbReference type="Pfam" id="PF05199">
    <property type="entry name" value="GMC_oxred_C"/>
    <property type="match status" value="1"/>
</dbReference>
<evidence type="ECO:0000256" key="4">
    <source>
        <dbReference type="ARBA" id="ARBA00023002"/>
    </source>
</evidence>
<dbReference type="GO" id="GO:0050660">
    <property type="term" value="F:flavin adenine dinucleotide binding"/>
    <property type="evidence" value="ECO:0007669"/>
    <property type="project" value="InterPro"/>
</dbReference>
<comment type="similarity">
    <text evidence="1">Belongs to the GMC oxidoreductase family.</text>
</comment>
<dbReference type="Proteomes" id="UP000012040">
    <property type="component" value="Chromosome"/>
</dbReference>
<keyword evidence="2" id="KW-0285">Flavoprotein</keyword>
<keyword evidence="3" id="KW-0274">FAD</keyword>
<dbReference type="OrthoDB" id="5287560at2"/>
<proteinExistence type="inferred from homology"/>
<keyword evidence="8" id="KW-1185">Reference proteome</keyword>
<dbReference type="GO" id="GO:0016614">
    <property type="term" value="F:oxidoreductase activity, acting on CH-OH group of donors"/>
    <property type="evidence" value="ECO:0007669"/>
    <property type="project" value="InterPro"/>
</dbReference>
<dbReference type="Pfam" id="PF00732">
    <property type="entry name" value="GMC_oxred_N"/>
    <property type="match status" value="1"/>
</dbReference>
<dbReference type="PANTHER" id="PTHR46056">
    <property type="entry name" value="LONG-CHAIN-ALCOHOL OXIDASE"/>
    <property type="match status" value="1"/>
</dbReference>
<keyword evidence="4" id="KW-0560">Oxidoreductase</keyword>
<dbReference type="InterPro" id="IPR007867">
    <property type="entry name" value="GMC_OxRtase_C"/>
</dbReference>
<dbReference type="HOGENOM" id="CLU_008878_4_2_7"/>
<accession>M4VD45</accession>
<evidence type="ECO:0008006" key="9">
    <source>
        <dbReference type="Google" id="ProtNLM"/>
    </source>
</evidence>
<dbReference type="Gene3D" id="3.50.50.60">
    <property type="entry name" value="FAD/NAD(P)-binding domain"/>
    <property type="match status" value="2"/>
</dbReference>
<dbReference type="InterPro" id="IPR036188">
    <property type="entry name" value="FAD/NAD-bd_sf"/>
</dbReference>
<evidence type="ECO:0000313" key="8">
    <source>
        <dbReference type="Proteomes" id="UP000012040"/>
    </source>
</evidence>
<evidence type="ECO:0000256" key="3">
    <source>
        <dbReference type="ARBA" id="ARBA00022827"/>
    </source>
</evidence>
<evidence type="ECO:0000256" key="2">
    <source>
        <dbReference type="ARBA" id="ARBA00022630"/>
    </source>
</evidence>
<dbReference type="PATRIC" id="fig|1184267.3.peg.2221"/>
<dbReference type="PANTHER" id="PTHR46056:SF12">
    <property type="entry name" value="LONG-CHAIN-ALCOHOL OXIDASE"/>
    <property type="match status" value="1"/>
</dbReference>
<dbReference type="AlphaFoldDB" id="M4VD45"/>
<evidence type="ECO:0000259" key="5">
    <source>
        <dbReference type="Pfam" id="PF00732"/>
    </source>
</evidence>
<dbReference type="STRING" id="1184267.A11Q_2194"/>
<dbReference type="InterPro" id="IPR000172">
    <property type="entry name" value="GMC_OxRdtase_N"/>
</dbReference>
<dbReference type="SUPFAM" id="SSF51905">
    <property type="entry name" value="FAD/NAD(P)-binding domain"/>
    <property type="match status" value="1"/>
</dbReference>